<dbReference type="InterPro" id="IPR011704">
    <property type="entry name" value="ATPase_dyneun-rel_AAA"/>
</dbReference>
<dbReference type="CDD" id="cd00009">
    <property type="entry name" value="AAA"/>
    <property type="match status" value="1"/>
</dbReference>
<dbReference type="SUPFAM" id="SSF52540">
    <property type="entry name" value="P-loop containing nucleoside triphosphate hydrolases"/>
    <property type="match status" value="1"/>
</dbReference>
<gene>
    <name evidence="2" type="ORF">HMPREF3222_02670</name>
</gene>
<evidence type="ECO:0000259" key="1">
    <source>
        <dbReference type="SMART" id="SM00382"/>
    </source>
</evidence>
<evidence type="ECO:0000313" key="3">
    <source>
        <dbReference type="Proteomes" id="UP000070646"/>
    </source>
</evidence>
<dbReference type="Proteomes" id="UP000070646">
    <property type="component" value="Unassembled WGS sequence"/>
</dbReference>
<feature type="domain" description="AAA+ ATPase" evidence="1">
    <location>
        <begin position="58"/>
        <end position="220"/>
    </location>
</feature>
<dbReference type="Gene3D" id="3.40.50.300">
    <property type="entry name" value="P-loop containing nucleotide triphosphate hydrolases"/>
    <property type="match status" value="1"/>
</dbReference>
<dbReference type="PATRIC" id="fig|1502.174.peg.2693"/>
<dbReference type="EMBL" id="LRPU01000162">
    <property type="protein sequence ID" value="KXA07501.1"/>
    <property type="molecule type" value="Genomic_DNA"/>
</dbReference>
<reference evidence="2 3" key="1">
    <citation type="submission" date="2016-01" db="EMBL/GenBank/DDBJ databases">
        <authorList>
            <person name="Oliw E.H."/>
        </authorList>
    </citation>
    <scope>NUCLEOTIDE SEQUENCE [LARGE SCALE GENOMIC DNA]</scope>
    <source>
        <strain evidence="2 3">MJR7757A</strain>
    </source>
</reference>
<dbReference type="SMART" id="SM00382">
    <property type="entry name" value="AAA"/>
    <property type="match status" value="1"/>
</dbReference>
<evidence type="ECO:0000313" key="2">
    <source>
        <dbReference type="EMBL" id="KXA07501.1"/>
    </source>
</evidence>
<dbReference type="GO" id="GO:0005524">
    <property type="term" value="F:ATP binding"/>
    <property type="evidence" value="ECO:0007669"/>
    <property type="project" value="InterPro"/>
</dbReference>
<dbReference type="AlphaFoldDB" id="A0A133MTY2"/>
<dbReference type="InterPro" id="IPR003593">
    <property type="entry name" value="AAA+_ATPase"/>
</dbReference>
<dbReference type="Pfam" id="PF07728">
    <property type="entry name" value="AAA_5"/>
    <property type="match status" value="1"/>
</dbReference>
<dbReference type="GO" id="GO:0016887">
    <property type="term" value="F:ATP hydrolysis activity"/>
    <property type="evidence" value="ECO:0007669"/>
    <property type="project" value="InterPro"/>
</dbReference>
<comment type="caution">
    <text evidence="2">The sequence shown here is derived from an EMBL/GenBank/DDBJ whole genome shotgun (WGS) entry which is preliminary data.</text>
</comment>
<proteinExistence type="predicted"/>
<accession>A0A133MTY2</accession>
<sequence>MIVCYQYKNIKYSLVEKIFWIFHKRVYKVSFTERFIERRDTKVDFKEALSTVNLVLMTGEVPLLIGESGIGKTSLAKELSRINNYHLVTIDGNLLKEGEIGGLPMVEKKEILFKGDVVKKSVTRYATHVKLMEIDDHIEKGEKVLLFIDELNRCEHAVQQELMNLILNREINGYKLNEDVYILAAMNPSNKYDNYEDSDYQVIEMDPAQEDRFVWIDISSNLKEWMSWAMGEGNIHEHIIEFLSTFPEYFHTPNSLETIKATPRSWERVSKAYRVYLSNKKNFSKEILYNALKGNVGSTIAQEFIAYISNLNKPIISNEEIFESDVLGFNIRERIMSENHSRMYIIAKSALYYLEGLKDYNKELEVFSDLLSCYPKDLRLGIMKEIKSDHSEELYRNLLNEDKFLEAFFEIYS</sequence>
<dbReference type="InterPro" id="IPR027417">
    <property type="entry name" value="P-loop_NTPase"/>
</dbReference>
<protein>
    <submittedName>
        <fullName evidence="2">ATPase family protein</fullName>
    </submittedName>
</protein>
<name>A0A133MTY2_CLOPF</name>
<organism evidence="2 3">
    <name type="scientific">Clostridium perfringens</name>
    <dbReference type="NCBI Taxonomy" id="1502"/>
    <lineage>
        <taxon>Bacteria</taxon>
        <taxon>Bacillati</taxon>
        <taxon>Bacillota</taxon>
        <taxon>Clostridia</taxon>
        <taxon>Eubacteriales</taxon>
        <taxon>Clostridiaceae</taxon>
        <taxon>Clostridium</taxon>
    </lineage>
</organism>